<keyword evidence="2" id="KW-1185">Reference proteome</keyword>
<comment type="caution">
    <text evidence="1">The sequence shown here is derived from an EMBL/GenBank/DDBJ whole genome shotgun (WGS) entry which is preliminary data.</text>
</comment>
<proteinExistence type="predicted"/>
<organism evidence="1 2">
    <name type="scientific">Paenibacillus albiflavus</name>
    <dbReference type="NCBI Taxonomy" id="2545760"/>
    <lineage>
        <taxon>Bacteria</taxon>
        <taxon>Bacillati</taxon>
        <taxon>Bacillota</taxon>
        <taxon>Bacilli</taxon>
        <taxon>Bacillales</taxon>
        <taxon>Paenibacillaceae</taxon>
        <taxon>Paenibacillus</taxon>
    </lineage>
</organism>
<sequence>MMFEIITHYYNDVPFRSLSALSKTEAMEVMEELCDDTPIFERFKEPVQYWENRLEAENWLRNGFKEKGGIPKDKYPFYSVLGTADWIESYATSTGLDVNFLRIPLSLFSKNDVSFTFPDSMVSFWMGRDKPEEYYNAKYHGQIFTLSEVKSMMTTDIMNNLESMIPKGTIPYVEAQIWNHEIAMNFYKNQMSHLKDRNRE</sequence>
<reference evidence="1 2" key="1">
    <citation type="submission" date="2019-03" db="EMBL/GenBank/DDBJ databases">
        <authorList>
            <person name="Kim M.K.M."/>
        </authorList>
    </citation>
    <scope>NUCLEOTIDE SEQUENCE [LARGE SCALE GENOMIC DNA]</scope>
    <source>
        <strain evidence="1 2">18JY21-1</strain>
    </source>
</reference>
<evidence type="ECO:0008006" key="3">
    <source>
        <dbReference type="Google" id="ProtNLM"/>
    </source>
</evidence>
<protein>
    <recommendedName>
        <fullName evidence="3">DUF3841 domain-containing protein</fullName>
    </recommendedName>
</protein>
<evidence type="ECO:0000313" key="1">
    <source>
        <dbReference type="EMBL" id="TCZ73229.1"/>
    </source>
</evidence>
<name>A0A4R4E1J9_9BACL</name>
<dbReference type="AlphaFoldDB" id="A0A4R4E1J9"/>
<dbReference type="RefSeq" id="WP_132420085.1">
    <property type="nucleotide sequence ID" value="NZ_SKFG01000033.1"/>
</dbReference>
<accession>A0A4R4E1J9</accession>
<gene>
    <name evidence="1" type="ORF">E0485_21275</name>
</gene>
<dbReference type="OrthoDB" id="510867at2"/>
<dbReference type="EMBL" id="SKFG01000033">
    <property type="protein sequence ID" value="TCZ73229.1"/>
    <property type="molecule type" value="Genomic_DNA"/>
</dbReference>
<evidence type="ECO:0000313" key="2">
    <source>
        <dbReference type="Proteomes" id="UP000295418"/>
    </source>
</evidence>
<dbReference type="Proteomes" id="UP000295418">
    <property type="component" value="Unassembled WGS sequence"/>
</dbReference>